<comment type="caution">
    <text evidence="2">The sequence shown here is derived from an EMBL/GenBank/DDBJ whole genome shotgun (WGS) entry which is preliminary data.</text>
</comment>
<evidence type="ECO:0000256" key="1">
    <source>
        <dbReference type="SAM" id="MobiDB-lite"/>
    </source>
</evidence>
<evidence type="ECO:0000313" key="2">
    <source>
        <dbReference type="EMBL" id="MBB5425253.1"/>
    </source>
</evidence>
<dbReference type="AlphaFoldDB" id="A0A7W8Q8J1"/>
<organism evidence="2 3">
    <name type="scientific">Paraburkholderia atlantica</name>
    <dbReference type="NCBI Taxonomy" id="2654982"/>
    <lineage>
        <taxon>Bacteria</taxon>
        <taxon>Pseudomonadati</taxon>
        <taxon>Pseudomonadota</taxon>
        <taxon>Betaproteobacteria</taxon>
        <taxon>Burkholderiales</taxon>
        <taxon>Burkholderiaceae</taxon>
        <taxon>Paraburkholderia</taxon>
    </lineage>
</organism>
<gene>
    <name evidence="2" type="ORF">HDG40_003407</name>
</gene>
<protein>
    <submittedName>
        <fullName evidence="2">Uncharacterized protein</fullName>
    </submittedName>
</protein>
<evidence type="ECO:0000313" key="3">
    <source>
        <dbReference type="Proteomes" id="UP000592780"/>
    </source>
</evidence>
<sequence>MHKLILVPGQHDCRPVNKRETCADGRRNDAKNSTERQPGYQTGAHSVDGDELNKNGAAGSTEASANVGAGREKRYFT</sequence>
<name>A0A7W8Q8J1_PARAM</name>
<reference evidence="2 3" key="1">
    <citation type="submission" date="2020-08" db="EMBL/GenBank/DDBJ databases">
        <title>Genomic Encyclopedia of Type Strains, Phase IV (KMG-V): Genome sequencing to study the core and pangenomes of soil and plant-associated prokaryotes.</title>
        <authorList>
            <person name="Whitman W."/>
        </authorList>
    </citation>
    <scope>NUCLEOTIDE SEQUENCE [LARGE SCALE GENOMIC DNA]</scope>
    <source>
        <strain evidence="2 3">JPY158</strain>
    </source>
</reference>
<dbReference type="RefSeq" id="WP_018435465.1">
    <property type="nucleotide sequence ID" value="NZ_JACHDD010000005.1"/>
</dbReference>
<feature type="compositionally biased region" description="Basic and acidic residues" evidence="1">
    <location>
        <begin position="11"/>
        <end position="34"/>
    </location>
</feature>
<feature type="region of interest" description="Disordered" evidence="1">
    <location>
        <begin position="1"/>
        <end position="77"/>
    </location>
</feature>
<accession>A0A7W8Q8J1</accession>
<dbReference type="Proteomes" id="UP000592780">
    <property type="component" value="Unassembled WGS sequence"/>
</dbReference>
<proteinExistence type="predicted"/>
<dbReference type="EMBL" id="JACHDD010000005">
    <property type="protein sequence ID" value="MBB5425253.1"/>
    <property type="molecule type" value="Genomic_DNA"/>
</dbReference>
<keyword evidence="3" id="KW-1185">Reference proteome</keyword>
<feature type="compositionally biased region" description="Polar residues" evidence="1">
    <location>
        <begin position="35"/>
        <end position="44"/>
    </location>
</feature>
<dbReference type="OrthoDB" id="9935624at2"/>